<dbReference type="Proteomes" id="UP000215902">
    <property type="component" value="Unassembled WGS sequence"/>
</dbReference>
<dbReference type="SMART" id="SM00398">
    <property type="entry name" value="HMG"/>
    <property type="match status" value="1"/>
</dbReference>
<evidence type="ECO:0000256" key="5">
    <source>
        <dbReference type="SAM" id="MobiDB-lite"/>
    </source>
</evidence>
<feature type="region of interest" description="Disordered" evidence="5">
    <location>
        <begin position="48"/>
        <end position="175"/>
    </location>
</feature>
<gene>
    <name evidence="7" type="ORF">BOX15_Mlig027170g1</name>
</gene>
<evidence type="ECO:0000313" key="8">
    <source>
        <dbReference type="Proteomes" id="UP000215902"/>
    </source>
</evidence>
<dbReference type="InterPro" id="IPR009071">
    <property type="entry name" value="HMG_box_dom"/>
</dbReference>
<dbReference type="FunFam" id="1.10.30.10:FF:000002">
    <property type="entry name" value="transcription factor Sox-2"/>
    <property type="match status" value="1"/>
</dbReference>
<sequence>PHDRPSRPLSRPVVASGLSRPTASPAGHVKRPMNPFMVWAKLRRKAIAKENPKMHNSEISRKLGEEWKTMRDDEKKGYIDEANRLKDEHKRANPGYKYKPKSKKRAAGAASTGAAAPAGQQQKPQQKSKTQQKQKQQSMTPEDHLSVQHSSSSCTTPIQTITMQPSRGTQPTSSC</sequence>
<dbReference type="Pfam" id="PF00505">
    <property type="entry name" value="HMG_box"/>
    <property type="match status" value="1"/>
</dbReference>
<dbReference type="PROSITE" id="PS50118">
    <property type="entry name" value="HMG_BOX_2"/>
    <property type="match status" value="1"/>
</dbReference>
<proteinExistence type="predicted"/>
<dbReference type="EMBL" id="NIVC01001484">
    <property type="protein sequence ID" value="PAA67434.1"/>
    <property type="molecule type" value="Genomic_DNA"/>
</dbReference>
<dbReference type="GO" id="GO:0030182">
    <property type="term" value="P:neuron differentiation"/>
    <property type="evidence" value="ECO:0007669"/>
    <property type="project" value="TreeGrafter"/>
</dbReference>
<keyword evidence="3 4" id="KW-0539">Nucleus</keyword>
<keyword evidence="2 4" id="KW-0238">DNA-binding</keyword>
<evidence type="ECO:0000256" key="4">
    <source>
        <dbReference type="PROSITE-ProRule" id="PRU00267"/>
    </source>
</evidence>
<dbReference type="GO" id="GO:0000978">
    <property type="term" value="F:RNA polymerase II cis-regulatory region sequence-specific DNA binding"/>
    <property type="evidence" value="ECO:0007669"/>
    <property type="project" value="TreeGrafter"/>
</dbReference>
<dbReference type="Gene3D" id="1.10.30.10">
    <property type="entry name" value="High mobility group box domain"/>
    <property type="match status" value="1"/>
</dbReference>
<feature type="compositionally biased region" description="Polar residues" evidence="5">
    <location>
        <begin position="147"/>
        <end position="175"/>
    </location>
</feature>
<organism evidence="7 8">
    <name type="scientific">Macrostomum lignano</name>
    <dbReference type="NCBI Taxonomy" id="282301"/>
    <lineage>
        <taxon>Eukaryota</taxon>
        <taxon>Metazoa</taxon>
        <taxon>Spiralia</taxon>
        <taxon>Lophotrochozoa</taxon>
        <taxon>Platyhelminthes</taxon>
        <taxon>Rhabditophora</taxon>
        <taxon>Macrostomorpha</taxon>
        <taxon>Macrostomida</taxon>
        <taxon>Macrostomidae</taxon>
        <taxon>Macrostomum</taxon>
    </lineage>
</organism>
<evidence type="ECO:0000256" key="3">
    <source>
        <dbReference type="ARBA" id="ARBA00023242"/>
    </source>
</evidence>
<evidence type="ECO:0000256" key="2">
    <source>
        <dbReference type="ARBA" id="ARBA00023125"/>
    </source>
</evidence>
<dbReference type="InterPro" id="IPR050140">
    <property type="entry name" value="SRY-related_HMG-box_TF-like"/>
</dbReference>
<dbReference type="SUPFAM" id="SSF47095">
    <property type="entry name" value="HMG-box"/>
    <property type="match status" value="1"/>
</dbReference>
<dbReference type="OrthoDB" id="6247875at2759"/>
<feature type="DNA-binding region" description="HMG box" evidence="4">
    <location>
        <begin position="29"/>
        <end position="97"/>
    </location>
</feature>
<dbReference type="GO" id="GO:0001228">
    <property type="term" value="F:DNA-binding transcription activator activity, RNA polymerase II-specific"/>
    <property type="evidence" value="ECO:0007669"/>
    <property type="project" value="TreeGrafter"/>
</dbReference>
<dbReference type="STRING" id="282301.A0A267F2G4"/>
<dbReference type="PANTHER" id="PTHR10270:SF327">
    <property type="entry name" value="PROTEIN CBG16280"/>
    <property type="match status" value="1"/>
</dbReference>
<feature type="domain" description="HMG box" evidence="6">
    <location>
        <begin position="29"/>
        <end position="97"/>
    </location>
</feature>
<dbReference type="InterPro" id="IPR036910">
    <property type="entry name" value="HMG_box_dom_sf"/>
</dbReference>
<dbReference type="GO" id="GO:0000122">
    <property type="term" value="P:negative regulation of transcription by RNA polymerase II"/>
    <property type="evidence" value="ECO:0007669"/>
    <property type="project" value="TreeGrafter"/>
</dbReference>
<dbReference type="PANTHER" id="PTHR10270">
    <property type="entry name" value="SOX TRANSCRIPTION FACTOR"/>
    <property type="match status" value="1"/>
</dbReference>
<comment type="caution">
    <text evidence="7">The sequence shown here is derived from an EMBL/GenBank/DDBJ whole genome shotgun (WGS) entry which is preliminary data.</text>
</comment>
<evidence type="ECO:0000313" key="7">
    <source>
        <dbReference type="EMBL" id="PAA67434.1"/>
    </source>
</evidence>
<reference evidence="7 8" key="1">
    <citation type="submission" date="2017-06" db="EMBL/GenBank/DDBJ databases">
        <title>A platform for efficient transgenesis in Macrostomum lignano, a flatworm model organism for stem cell research.</title>
        <authorList>
            <person name="Berezikov E."/>
        </authorList>
    </citation>
    <scope>NUCLEOTIDE SEQUENCE [LARGE SCALE GENOMIC DNA]</scope>
    <source>
        <strain evidence="7">DV1</strain>
        <tissue evidence="7">Whole organism</tissue>
    </source>
</reference>
<feature type="compositionally biased region" description="Basic and acidic residues" evidence="5">
    <location>
        <begin position="48"/>
        <end position="91"/>
    </location>
</feature>
<accession>A0A267F2G4</accession>
<dbReference type="PRINTS" id="PR00886">
    <property type="entry name" value="HIGHMOBLTY12"/>
</dbReference>
<dbReference type="AlphaFoldDB" id="A0A267F2G4"/>
<feature type="region of interest" description="Disordered" evidence="5">
    <location>
        <begin position="1"/>
        <end position="33"/>
    </location>
</feature>
<comment type="subcellular location">
    <subcellularLocation>
        <location evidence="1">Nucleus</location>
    </subcellularLocation>
</comment>
<feature type="compositionally biased region" description="Low complexity" evidence="5">
    <location>
        <begin position="107"/>
        <end position="137"/>
    </location>
</feature>
<dbReference type="GO" id="GO:0007420">
    <property type="term" value="P:brain development"/>
    <property type="evidence" value="ECO:0007669"/>
    <property type="project" value="TreeGrafter"/>
</dbReference>
<dbReference type="CDD" id="cd22004">
    <property type="entry name" value="HMG-box_SOX"/>
    <property type="match status" value="1"/>
</dbReference>
<dbReference type="GO" id="GO:0005634">
    <property type="term" value="C:nucleus"/>
    <property type="evidence" value="ECO:0007669"/>
    <property type="project" value="UniProtKB-SubCell"/>
</dbReference>
<evidence type="ECO:0000259" key="6">
    <source>
        <dbReference type="PROSITE" id="PS50118"/>
    </source>
</evidence>
<keyword evidence="8" id="KW-1185">Reference proteome</keyword>
<feature type="non-terminal residue" evidence="7">
    <location>
        <position position="1"/>
    </location>
</feature>
<name>A0A267F2G4_9PLAT</name>
<evidence type="ECO:0000256" key="1">
    <source>
        <dbReference type="ARBA" id="ARBA00004123"/>
    </source>
</evidence>
<protein>
    <recommendedName>
        <fullName evidence="6">HMG box domain-containing protein</fullName>
    </recommendedName>
</protein>